<feature type="region of interest" description="Disordered" evidence="6">
    <location>
        <begin position="248"/>
        <end position="273"/>
    </location>
</feature>
<gene>
    <name evidence="8" type="ORF">RISK_003982</name>
</gene>
<accession>A0A0J1BBU9</accession>
<feature type="domain" description="ABC transporter" evidence="7">
    <location>
        <begin position="2"/>
        <end position="237"/>
    </location>
</feature>
<keyword evidence="3" id="KW-0536">Nodulation</keyword>
<evidence type="ECO:0000256" key="1">
    <source>
        <dbReference type="ARBA" id="ARBA00005417"/>
    </source>
</evidence>
<dbReference type="RefSeq" id="WP_047815336.1">
    <property type="nucleotide sequence ID" value="NZ_LECT01000030.1"/>
</dbReference>
<dbReference type="InterPro" id="IPR027417">
    <property type="entry name" value="P-loop_NTPase"/>
</dbReference>
<comment type="caution">
    <text evidence="8">The sequence shown here is derived from an EMBL/GenBank/DDBJ whole genome shotgun (WGS) entry which is preliminary data.</text>
</comment>
<dbReference type="GO" id="GO:0016887">
    <property type="term" value="F:ATP hydrolysis activity"/>
    <property type="evidence" value="ECO:0007669"/>
    <property type="project" value="InterPro"/>
</dbReference>
<feature type="compositionally biased region" description="Polar residues" evidence="6">
    <location>
        <begin position="257"/>
        <end position="273"/>
    </location>
</feature>
<dbReference type="InterPro" id="IPR050763">
    <property type="entry name" value="ABC_transporter_ATP-binding"/>
</dbReference>
<dbReference type="InterPro" id="IPR003439">
    <property type="entry name" value="ABC_transporter-like_ATP-bd"/>
</dbReference>
<dbReference type="AlphaFoldDB" id="A0A0J1BBU9"/>
<dbReference type="PROSITE" id="PS50893">
    <property type="entry name" value="ABC_TRANSPORTER_2"/>
    <property type="match status" value="1"/>
</dbReference>
<dbReference type="PANTHER" id="PTHR42711">
    <property type="entry name" value="ABC TRANSPORTER ATP-BINDING PROTEIN"/>
    <property type="match status" value="1"/>
</dbReference>
<organism evidence="8 9">
    <name type="scientific">Rhodopirellula islandica</name>
    <dbReference type="NCBI Taxonomy" id="595434"/>
    <lineage>
        <taxon>Bacteria</taxon>
        <taxon>Pseudomonadati</taxon>
        <taxon>Planctomycetota</taxon>
        <taxon>Planctomycetia</taxon>
        <taxon>Pirellulales</taxon>
        <taxon>Pirellulaceae</taxon>
        <taxon>Rhodopirellula</taxon>
    </lineage>
</organism>
<dbReference type="GO" id="GO:0005524">
    <property type="term" value="F:ATP binding"/>
    <property type="evidence" value="ECO:0007669"/>
    <property type="project" value="UniProtKB-KW"/>
</dbReference>
<sequence>MIHVQHLSKAYEDLRRGRFLAVDHISFCVQPGEIFGLLGPNGAGKTTVLRILSTVLRPSSGIATINGYDVSHEPTEVRRRIGFVSNNTAIYDRMTAWEMVGYFGRLHGMQRDELNDRLEKLFSQLRMNEFRDVPGSKMSTGMQQKVSIARALVHDPPVLVFDEATLGLDVLVARNLLEVIRELRDAGKCLIFSTHIMSEVERLCDRIAIMHRGRILDSGTLGELVDRHEEENFEELFFSLLSEHETAEANEQHEASQNDQDSGQVLATTEAVQ</sequence>
<dbReference type="InterPro" id="IPR003593">
    <property type="entry name" value="AAA+_ATPase"/>
</dbReference>
<reference evidence="8" key="1">
    <citation type="submission" date="2015-05" db="EMBL/GenBank/DDBJ databases">
        <title>Permanent draft genome of Rhodopirellula islandicus K833.</title>
        <authorList>
            <person name="Kizina J."/>
            <person name="Richter M."/>
            <person name="Glockner F.O."/>
            <person name="Harder J."/>
        </authorList>
    </citation>
    <scope>NUCLEOTIDE SEQUENCE [LARGE SCALE GENOMIC DNA]</scope>
    <source>
        <strain evidence="8">K833</strain>
    </source>
</reference>
<comment type="similarity">
    <text evidence="1">Belongs to the ABC transporter superfamily.</text>
</comment>
<keyword evidence="2" id="KW-0813">Transport</keyword>
<dbReference type="EMBL" id="LECT01000030">
    <property type="protein sequence ID" value="KLU04013.1"/>
    <property type="molecule type" value="Genomic_DNA"/>
</dbReference>
<dbReference type="Gene3D" id="3.40.50.300">
    <property type="entry name" value="P-loop containing nucleotide triphosphate hydrolases"/>
    <property type="match status" value="1"/>
</dbReference>
<evidence type="ECO:0000313" key="8">
    <source>
        <dbReference type="EMBL" id="KLU04013.1"/>
    </source>
</evidence>
<evidence type="ECO:0000256" key="6">
    <source>
        <dbReference type="SAM" id="MobiDB-lite"/>
    </source>
</evidence>
<dbReference type="Pfam" id="PF00005">
    <property type="entry name" value="ABC_tran"/>
    <property type="match status" value="1"/>
</dbReference>
<proteinExistence type="inferred from homology"/>
<evidence type="ECO:0000256" key="3">
    <source>
        <dbReference type="ARBA" id="ARBA00022458"/>
    </source>
</evidence>
<dbReference type="SUPFAM" id="SSF52540">
    <property type="entry name" value="P-loop containing nucleoside triphosphate hydrolases"/>
    <property type="match status" value="1"/>
</dbReference>
<dbReference type="STRING" id="595434.RISK_003982"/>
<protein>
    <submittedName>
        <fullName evidence="8">ABC transporter ATP-binding protein</fullName>
    </submittedName>
</protein>
<keyword evidence="5 8" id="KW-0067">ATP-binding</keyword>
<dbReference type="OrthoDB" id="9795548at2"/>
<dbReference type="PANTHER" id="PTHR42711:SF5">
    <property type="entry name" value="ABC TRANSPORTER ATP-BINDING PROTEIN NATA"/>
    <property type="match status" value="1"/>
</dbReference>
<dbReference type="Proteomes" id="UP000036367">
    <property type="component" value="Unassembled WGS sequence"/>
</dbReference>
<dbReference type="CDD" id="cd03266">
    <property type="entry name" value="ABC_NatA_sodium_exporter"/>
    <property type="match status" value="1"/>
</dbReference>
<evidence type="ECO:0000259" key="7">
    <source>
        <dbReference type="PROSITE" id="PS50893"/>
    </source>
</evidence>
<evidence type="ECO:0000313" key="9">
    <source>
        <dbReference type="Proteomes" id="UP000036367"/>
    </source>
</evidence>
<keyword evidence="4" id="KW-0547">Nucleotide-binding</keyword>
<evidence type="ECO:0000256" key="5">
    <source>
        <dbReference type="ARBA" id="ARBA00022840"/>
    </source>
</evidence>
<dbReference type="SMART" id="SM00382">
    <property type="entry name" value="AAA"/>
    <property type="match status" value="1"/>
</dbReference>
<name>A0A0J1BBU9_RHOIS</name>
<dbReference type="PATRIC" id="fig|595434.4.peg.3774"/>
<keyword evidence="9" id="KW-1185">Reference proteome</keyword>
<evidence type="ECO:0000256" key="4">
    <source>
        <dbReference type="ARBA" id="ARBA00022741"/>
    </source>
</evidence>
<evidence type="ECO:0000256" key="2">
    <source>
        <dbReference type="ARBA" id="ARBA00022448"/>
    </source>
</evidence>